<dbReference type="EMBL" id="BAABRV010000005">
    <property type="protein sequence ID" value="GAA5533917.1"/>
    <property type="molecule type" value="Genomic_DNA"/>
</dbReference>
<dbReference type="RefSeq" id="WP_345454768.1">
    <property type="nucleotide sequence ID" value="NZ_BAABRV010000005.1"/>
</dbReference>
<organism evidence="1 2">
    <name type="scientific">Deinococcus aluminii</name>
    <dbReference type="NCBI Taxonomy" id="1656885"/>
    <lineage>
        <taxon>Bacteria</taxon>
        <taxon>Thermotogati</taxon>
        <taxon>Deinococcota</taxon>
        <taxon>Deinococci</taxon>
        <taxon>Deinococcales</taxon>
        <taxon>Deinococcaceae</taxon>
        <taxon>Deinococcus</taxon>
    </lineage>
</organism>
<accession>A0ABP9XF14</accession>
<gene>
    <name evidence="1" type="ORF">Dalu01_02325</name>
</gene>
<evidence type="ECO:0000313" key="2">
    <source>
        <dbReference type="Proteomes" id="UP001404956"/>
    </source>
</evidence>
<evidence type="ECO:0000313" key="1">
    <source>
        <dbReference type="EMBL" id="GAA5533917.1"/>
    </source>
</evidence>
<protein>
    <recommendedName>
        <fullName evidence="3">DUF2399 domain-containing protein</fullName>
    </recommendedName>
</protein>
<dbReference type="Proteomes" id="UP001404956">
    <property type="component" value="Unassembled WGS sequence"/>
</dbReference>
<reference evidence="1 2" key="1">
    <citation type="submission" date="2024-02" db="EMBL/GenBank/DDBJ databases">
        <title>Deinococcus aluminii NBRC 112889.</title>
        <authorList>
            <person name="Ichikawa N."/>
            <person name="Katano-Makiyama Y."/>
            <person name="Hidaka K."/>
        </authorList>
    </citation>
    <scope>NUCLEOTIDE SEQUENCE [LARGE SCALE GENOMIC DNA]</scope>
    <source>
        <strain evidence="1 2">NBRC 112889</strain>
    </source>
</reference>
<evidence type="ECO:0008006" key="3">
    <source>
        <dbReference type="Google" id="ProtNLM"/>
    </source>
</evidence>
<keyword evidence="2" id="KW-1185">Reference proteome</keyword>
<comment type="caution">
    <text evidence="1">The sequence shown here is derived from an EMBL/GenBank/DDBJ whole genome shotgun (WGS) entry which is preliminary data.</text>
</comment>
<proteinExistence type="predicted"/>
<sequence length="402" mass="43204">MSVPDQAPQFPIPLVELLARARQAVGNTVEEKVFSALKGHEDTAHWLQDMKPFAFKKGAAVKAVPAARSKWEVRARSAVVNAVFATAKNVRKTEISVPGRAGKVTLLPEEMLDPAVQYGLTQGEVDLAALGALTALRGTGYTLDAAEVQAQLDAAEAQRDWAHGEHELQGIDGDLKALGVFADTAADAAAQLEVLGNPDPDLLGQVLGLADTHAGNPVRDYGTFQATAWYAPDKPKGRSIQAKALPPKVKDALKGAVYITGSWDALQVPRAKKAEAFDRLVDLFEATLKRQPRTRVVAAHTDDLVGKAAIMAAKRLGMPTVAVQLAGWDFKPARMQAQFCERLPQGADVDSARAEQAVMLAELVAGAFVLGHQDDVLTHNLKRQGKKFVALDPTWVKHNGLY</sequence>
<name>A0ABP9XF14_9DEIO</name>